<evidence type="ECO:0000313" key="1">
    <source>
        <dbReference type="EMBL" id="KAJ8668111.1"/>
    </source>
</evidence>
<protein>
    <submittedName>
        <fullName evidence="1">Uncharacterized protein</fullName>
    </submittedName>
</protein>
<name>A0ACC2NBP7_9HYME</name>
<keyword evidence="2" id="KW-1185">Reference proteome</keyword>
<organism evidence="1 2">
    <name type="scientific">Eretmocerus hayati</name>
    <dbReference type="NCBI Taxonomy" id="131215"/>
    <lineage>
        <taxon>Eukaryota</taxon>
        <taxon>Metazoa</taxon>
        <taxon>Ecdysozoa</taxon>
        <taxon>Arthropoda</taxon>
        <taxon>Hexapoda</taxon>
        <taxon>Insecta</taxon>
        <taxon>Pterygota</taxon>
        <taxon>Neoptera</taxon>
        <taxon>Endopterygota</taxon>
        <taxon>Hymenoptera</taxon>
        <taxon>Apocrita</taxon>
        <taxon>Proctotrupomorpha</taxon>
        <taxon>Chalcidoidea</taxon>
        <taxon>Aphelinidae</taxon>
        <taxon>Aphelininae</taxon>
        <taxon>Eretmocerus</taxon>
    </lineage>
</organism>
<proteinExistence type="predicted"/>
<dbReference type="EMBL" id="CM056744">
    <property type="protein sequence ID" value="KAJ8668111.1"/>
    <property type="molecule type" value="Genomic_DNA"/>
</dbReference>
<accession>A0ACC2NBP7</accession>
<comment type="caution">
    <text evidence="1">The sequence shown here is derived from an EMBL/GenBank/DDBJ whole genome shotgun (WGS) entry which is preliminary data.</text>
</comment>
<reference evidence="1" key="1">
    <citation type="submission" date="2023-04" db="EMBL/GenBank/DDBJ databases">
        <title>A chromosome-level genome assembly of the parasitoid wasp Eretmocerus hayati.</title>
        <authorList>
            <person name="Zhong Y."/>
            <person name="Liu S."/>
            <person name="Liu Y."/>
        </authorList>
    </citation>
    <scope>NUCLEOTIDE SEQUENCE</scope>
    <source>
        <strain evidence="1">ZJU_SS_LIU_2023</strain>
    </source>
</reference>
<evidence type="ECO:0000313" key="2">
    <source>
        <dbReference type="Proteomes" id="UP001239111"/>
    </source>
</evidence>
<gene>
    <name evidence="1" type="ORF">QAD02_009774</name>
</gene>
<sequence length="566" mass="64268">MGTTNAQNCETMAQPQTQQHQHQHQQQQQKNDSDDELEMKLGLIEEDESRDIEMEHSADVSAPKSCSAIESFYAESIILVTGATGFVGKALLEKLLRSCPRISTIYVIIRPKRGRTIEQRFTELVDNPVFDRIRRDCPLALSKLHPIKGDVGMPELGLSLEDRTMLMQRVNIVFHSAATVRFDEPLKKAANLNTRGTDRVIDLCKGMSNLVSLVHVSTAYSNADLRDVQEMVYSSKVKPQTVMDMCETLDDETMSILEKKLLGKHPNTYTLTKCLAEQVILEKGVGIPSIAIVRPSIVCAAFKEPFPGWVDNVCGITGILMEIGRGTVRSIVCNPEYVVDVIPVDFVVDTLICTAWHVSMSRSQRFTNGDNNSLRVYNCTSSSFNPIKWGEMGDLTHKYAIESPSKYVMWYPHLTYRSNQFCHKVAVAILHFFPAFVVDMILRFRGSKPQMIKMTKRTVRAMEAGTYFAINEWYFHVENMKELIKCIKNSVVDGSAPQFHVDMSKVSWDTYVNQYILGIRKYVLKDTPDTLSKARSKLHKLYWLRRIAQVFSLYVLMKIITHASGR</sequence>
<dbReference type="Proteomes" id="UP001239111">
    <property type="component" value="Chromosome 4"/>
</dbReference>